<reference evidence="3" key="1">
    <citation type="submission" date="2016-09" db="EMBL/GenBank/DDBJ databases">
        <title>Genomics of Clostridium taeniosporum, an organism which forms endospores with ribbon-like appendages.</title>
        <authorList>
            <person name="Walker J.R."/>
        </authorList>
    </citation>
    <scope>NUCLEOTIDE SEQUENCE [LARGE SCALE GENOMIC DNA]</scope>
    <source>
        <strain evidence="3">1/k</strain>
    </source>
</reference>
<dbReference type="AlphaFoldDB" id="A0A1D7XHF0"/>
<dbReference type="KEGG" id="ctae:BGI42_03015"/>
<proteinExistence type="predicted"/>
<sequence length="413" mass="48688">MAKKQKERHVDFSQDEMVKKSRMESRTKFTDTFKRICEMYDINPLDFKVDETKEKSGFFFTPECSELLALLIRHHADSPLARKNPDKSKITATAVGMYNNLMIKDIDTELNDVFRKLVYTMPAHMVSQEIADWSKPLVRQLTYFLINITTLGNENVGAALRVFTKKLDEMNYNLFRGNYAVQMARDINLEQFQEDDDDRLEINKLLEKQNLSIDKLIANMIKWFDVDAKDIRDKGFPDLIDFLKEQNRMYRLIGIEKTLANADGKELFKDIKNPSDEELRAAYYSLMIEPCLDKGRLKNNEFVMKHYREKVVEWKSITDKILAGEFREPSELTIEKKKEVLKQNIQIIKSDLAAHEEELERLELLDEDEPKNDFLEKLQKDYIEYCKESDKEYKDLYNIVDIFVGQALNEFIK</sequence>
<dbReference type="RefSeq" id="WP_069678902.1">
    <property type="nucleotide sequence ID" value="NZ_CP017253.2"/>
</dbReference>
<evidence type="ECO:0000313" key="3">
    <source>
        <dbReference type="Proteomes" id="UP000094652"/>
    </source>
</evidence>
<name>A0A1D7XHF0_9CLOT</name>
<keyword evidence="1" id="KW-0175">Coiled coil</keyword>
<dbReference type="OrthoDB" id="2080729at2"/>
<gene>
    <name evidence="2" type="ORF">BGI42_03015</name>
</gene>
<dbReference type="Proteomes" id="UP000094652">
    <property type="component" value="Chromosome"/>
</dbReference>
<feature type="coiled-coil region" evidence="1">
    <location>
        <begin position="338"/>
        <end position="365"/>
    </location>
</feature>
<protein>
    <submittedName>
        <fullName evidence="2">Uncharacterized protein</fullName>
    </submittedName>
</protein>
<accession>A0A1D7XHF0</accession>
<organism evidence="2 3">
    <name type="scientific">Clostridium taeniosporum</name>
    <dbReference type="NCBI Taxonomy" id="394958"/>
    <lineage>
        <taxon>Bacteria</taxon>
        <taxon>Bacillati</taxon>
        <taxon>Bacillota</taxon>
        <taxon>Clostridia</taxon>
        <taxon>Eubacteriales</taxon>
        <taxon>Clostridiaceae</taxon>
        <taxon>Clostridium</taxon>
    </lineage>
</organism>
<evidence type="ECO:0000313" key="2">
    <source>
        <dbReference type="EMBL" id="AOR22742.1"/>
    </source>
</evidence>
<dbReference type="EMBL" id="CP017253">
    <property type="protein sequence ID" value="AOR22742.1"/>
    <property type="molecule type" value="Genomic_DNA"/>
</dbReference>
<keyword evidence="3" id="KW-1185">Reference proteome</keyword>
<evidence type="ECO:0000256" key="1">
    <source>
        <dbReference type="SAM" id="Coils"/>
    </source>
</evidence>